<evidence type="ECO:0000259" key="1">
    <source>
        <dbReference type="Pfam" id="PF01959"/>
    </source>
</evidence>
<dbReference type="Pfam" id="PF01959">
    <property type="entry name" value="DHQS"/>
    <property type="match status" value="1"/>
</dbReference>
<accession>A0A133U392</accession>
<protein>
    <recommendedName>
        <fullName evidence="1">3-dehydroquinate synthase N-terminal domain-containing protein</fullName>
    </recommendedName>
</protein>
<dbReference type="GO" id="GO:0003856">
    <property type="term" value="F:3-dehydroquinate synthase activity"/>
    <property type="evidence" value="ECO:0007669"/>
    <property type="project" value="InterPro"/>
</dbReference>
<dbReference type="AlphaFoldDB" id="A0A133U392"/>
<gene>
    <name evidence="2" type="ORF">AKJ61_04460</name>
</gene>
<evidence type="ECO:0000313" key="3">
    <source>
        <dbReference type="Proteomes" id="UP000070184"/>
    </source>
</evidence>
<keyword evidence="3" id="KW-1185">Reference proteome</keyword>
<dbReference type="GO" id="GO:0009073">
    <property type="term" value="P:aromatic amino acid family biosynthetic process"/>
    <property type="evidence" value="ECO:0007669"/>
    <property type="project" value="InterPro"/>
</dbReference>
<feature type="non-terminal residue" evidence="2">
    <location>
        <position position="66"/>
    </location>
</feature>
<comment type="caution">
    <text evidence="2">The sequence shown here is derived from an EMBL/GenBank/DDBJ whole genome shotgun (WGS) entry which is preliminary data.</text>
</comment>
<evidence type="ECO:0000313" key="2">
    <source>
        <dbReference type="EMBL" id="KXA88657.1"/>
    </source>
</evidence>
<proteinExistence type="predicted"/>
<dbReference type="Proteomes" id="UP000070184">
    <property type="component" value="Unassembled WGS sequence"/>
</dbReference>
<dbReference type="EMBL" id="LHXK01000093">
    <property type="protein sequence ID" value="KXA88657.1"/>
    <property type="molecule type" value="Genomic_DNA"/>
</dbReference>
<reference evidence="2 3" key="1">
    <citation type="journal article" date="2016" name="Sci. Rep.">
        <title>Metabolic traits of an uncultured archaeal lineage -MSBL1- from brine pools of the Red Sea.</title>
        <authorList>
            <person name="Mwirichia R."/>
            <person name="Alam I."/>
            <person name="Rashid M."/>
            <person name="Vinu M."/>
            <person name="Ba-Alawi W."/>
            <person name="Anthony Kamau A."/>
            <person name="Kamanda Ngugi D."/>
            <person name="Goker M."/>
            <person name="Klenk H.P."/>
            <person name="Bajic V."/>
            <person name="Stingl U."/>
        </authorList>
    </citation>
    <scope>NUCLEOTIDE SEQUENCE [LARGE SCALE GENOMIC DNA]</scope>
    <source>
        <strain evidence="2">SCGC-AAA259B11</strain>
    </source>
</reference>
<dbReference type="InterPro" id="IPR030960">
    <property type="entry name" value="DHQS/DOIS_N"/>
</dbReference>
<name>A0A133U392_9EURY</name>
<sequence>MSKEVWVKADWSEPWEERKKFITSALEAGAEAVIVPGEDVEKTRKLGNIETISKSEESDFFLREAS</sequence>
<dbReference type="GO" id="GO:0016491">
    <property type="term" value="F:oxidoreductase activity"/>
    <property type="evidence" value="ECO:0007669"/>
    <property type="project" value="InterPro"/>
</dbReference>
<organism evidence="2 3">
    <name type="scientific">candidate division MSBL1 archaeon SCGC-AAA259B11</name>
    <dbReference type="NCBI Taxonomy" id="1698260"/>
    <lineage>
        <taxon>Archaea</taxon>
        <taxon>Methanobacteriati</taxon>
        <taxon>Methanobacteriota</taxon>
        <taxon>candidate division MSBL1</taxon>
    </lineage>
</organism>
<feature type="domain" description="3-dehydroquinate synthase N-terminal" evidence="1">
    <location>
        <begin position="2"/>
        <end position="62"/>
    </location>
</feature>